<dbReference type="InterPro" id="IPR002994">
    <property type="entry name" value="Surf1/Shy1"/>
</dbReference>
<feature type="compositionally biased region" description="Basic and acidic residues" evidence="6">
    <location>
        <begin position="152"/>
        <end position="172"/>
    </location>
</feature>
<keyword evidence="4 5" id="KW-0472">Membrane</keyword>
<comment type="subcellular location">
    <subcellularLocation>
        <location evidence="1">Membrane</location>
    </subcellularLocation>
    <subcellularLocation>
        <location evidence="5">Mitochondrion inner membrane</location>
        <topology evidence="5">Multi-pass membrane protein</topology>
    </subcellularLocation>
</comment>
<dbReference type="AlphaFoldDB" id="A0A6A6HBZ4"/>
<dbReference type="OrthoDB" id="10040024at2759"/>
<keyword evidence="3 5" id="KW-1133">Transmembrane helix</keyword>
<dbReference type="PANTHER" id="PTHR23427">
    <property type="entry name" value="SURFEIT LOCUS PROTEIN"/>
    <property type="match status" value="1"/>
</dbReference>
<evidence type="ECO:0000256" key="5">
    <source>
        <dbReference type="RuleBase" id="RU363076"/>
    </source>
</evidence>
<dbReference type="Pfam" id="PF02104">
    <property type="entry name" value="SURF1"/>
    <property type="match status" value="2"/>
</dbReference>
<comment type="function">
    <text evidence="5">Probably involved in the biogenesis of the COX complex.</text>
</comment>
<dbReference type="PROSITE" id="PS50895">
    <property type="entry name" value="SURF1"/>
    <property type="match status" value="1"/>
</dbReference>
<evidence type="ECO:0000313" key="8">
    <source>
        <dbReference type="Proteomes" id="UP000800092"/>
    </source>
</evidence>
<feature type="region of interest" description="Disordered" evidence="6">
    <location>
        <begin position="135"/>
        <end position="215"/>
    </location>
</feature>
<proteinExistence type="inferred from homology"/>
<organism evidence="7 8">
    <name type="scientific">Viridothelium virens</name>
    <name type="common">Speckled blister lichen</name>
    <name type="synonym">Trypethelium virens</name>
    <dbReference type="NCBI Taxonomy" id="1048519"/>
    <lineage>
        <taxon>Eukaryota</taxon>
        <taxon>Fungi</taxon>
        <taxon>Dikarya</taxon>
        <taxon>Ascomycota</taxon>
        <taxon>Pezizomycotina</taxon>
        <taxon>Dothideomycetes</taxon>
        <taxon>Dothideomycetes incertae sedis</taxon>
        <taxon>Trypetheliales</taxon>
        <taxon>Trypetheliaceae</taxon>
        <taxon>Viridothelium</taxon>
    </lineage>
</organism>
<feature type="transmembrane region" description="Helical" evidence="5">
    <location>
        <begin position="302"/>
        <end position="321"/>
    </location>
</feature>
<dbReference type="GO" id="GO:0033617">
    <property type="term" value="P:mitochondrial respiratory chain complex IV assembly"/>
    <property type="evidence" value="ECO:0007669"/>
    <property type="project" value="TreeGrafter"/>
</dbReference>
<dbReference type="PANTHER" id="PTHR23427:SF2">
    <property type="entry name" value="SURFEIT LOCUS PROTEIN 1"/>
    <property type="match status" value="1"/>
</dbReference>
<evidence type="ECO:0000256" key="4">
    <source>
        <dbReference type="ARBA" id="ARBA00023136"/>
    </source>
</evidence>
<sequence length="338" mass="38098">MAFVKGQRQHRRYAQNAADGPNFSSVVDNPARLVRTGKKHGYGIIILALIPITAFALGTWQVQRLGWKTTLIARFEDRLVRDPLPLPPRIDPTAISSFDYRRVVARGRFRHDQEMLVGPRIHDGHDGFLVVTPLERDAEGEERMEGGSGGGREQERREGKGGKGGGRRDGKGRGGGGGGGGEGDEMQRGGETILVNRGWISREKKEQRARKGEDALPQGEVVVQGLLREPWQRNMFTPTNRPEKGEFYFPDVVEMAEVTGSRPVWVEETMEPDLLRAMDREDRGVPIGRVAEVNLRNNHLQYIFTWYSLSLATSVMLWMVIRRAPSSIARRVRHSKEW</sequence>
<evidence type="ECO:0000313" key="7">
    <source>
        <dbReference type="EMBL" id="KAF2235371.1"/>
    </source>
</evidence>
<dbReference type="Proteomes" id="UP000800092">
    <property type="component" value="Unassembled WGS sequence"/>
</dbReference>
<comment type="similarity">
    <text evidence="5">Belongs to the SURF1 family.</text>
</comment>
<accession>A0A6A6HBZ4</accession>
<evidence type="ECO:0000256" key="1">
    <source>
        <dbReference type="ARBA" id="ARBA00004370"/>
    </source>
</evidence>
<keyword evidence="2 5" id="KW-0812">Transmembrane</keyword>
<dbReference type="InterPro" id="IPR045214">
    <property type="entry name" value="Surf1/Surf4"/>
</dbReference>
<name>A0A6A6HBZ4_VIRVR</name>
<keyword evidence="5" id="KW-0999">Mitochondrion inner membrane</keyword>
<dbReference type="GO" id="GO:0005743">
    <property type="term" value="C:mitochondrial inner membrane"/>
    <property type="evidence" value="ECO:0007669"/>
    <property type="project" value="UniProtKB-SubCell"/>
</dbReference>
<keyword evidence="8" id="KW-1185">Reference proteome</keyword>
<protein>
    <recommendedName>
        <fullName evidence="5">SURF1-like protein</fullName>
    </recommendedName>
</protein>
<evidence type="ECO:0000256" key="2">
    <source>
        <dbReference type="ARBA" id="ARBA00022692"/>
    </source>
</evidence>
<dbReference type="CDD" id="cd06662">
    <property type="entry name" value="SURF1"/>
    <property type="match status" value="1"/>
</dbReference>
<dbReference type="EMBL" id="ML991792">
    <property type="protein sequence ID" value="KAF2235371.1"/>
    <property type="molecule type" value="Genomic_DNA"/>
</dbReference>
<feature type="transmembrane region" description="Helical" evidence="5">
    <location>
        <begin position="42"/>
        <end position="60"/>
    </location>
</feature>
<keyword evidence="5" id="KW-0496">Mitochondrion</keyword>
<evidence type="ECO:0000256" key="6">
    <source>
        <dbReference type="SAM" id="MobiDB-lite"/>
    </source>
</evidence>
<feature type="compositionally biased region" description="Basic and acidic residues" evidence="6">
    <location>
        <begin position="135"/>
        <end position="145"/>
    </location>
</feature>
<gene>
    <name evidence="7" type="ORF">EV356DRAFT_523299</name>
</gene>
<reference evidence="7" key="1">
    <citation type="journal article" date="2020" name="Stud. Mycol.">
        <title>101 Dothideomycetes genomes: a test case for predicting lifestyles and emergence of pathogens.</title>
        <authorList>
            <person name="Haridas S."/>
            <person name="Albert R."/>
            <person name="Binder M."/>
            <person name="Bloem J."/>
            <person name="Labutti K."/>
            <person name="Salamov A."/>
            <person name="Andreopoulos B."/>
            <person name="Baker S."/>
            <person name="Barry K."/>
            <person name="Bills G."/>
            <person name="Bluhm B."/>
            <person name="Cannon C."/>
            <person name="Castanera R."/>
            <person name="Culley D."/>
            <person name="Daum C."/>
            <person name="Ezra D."/>
            <person name="Gonzalez J."/>
            <person name="Henrissat B."/>
            <person name="Kuo A."/>
            <person name="Liang C."/>
            <person name="Lipzen A."/>
            <person name="Lutzoni F."/>
            <person name="Magnuson J."/>
            <person name="Mondo S."/>
            <person name="Nolan M."/>
            <person name="Ohm R."/>
            <person name="Pangilinan J."/>
            <person name="Park H.-J."/>
            <person name="Ramirez L."/>
            <person name="Alfaro M."/>
            <person name="Sun H."/>
            <person name="Tritt A."/>
            <person name="Yoshinaga Y."/>
            <person name="Zwiers L.-H."/>
            <person name="Turgeon B."/>
            <person name="Goodwin S."/>
            <person name="Spatafora J."/>
            <person name="Crous P."/>
            <person name="Grigoriev I."/>
        </authorList>
    </citation>
    <scope>NUCLEOTIDE SEQUENCE</scope>
    <source>
        <strain evidence="7">Tuck. ex Michener</strain>
    </source>
</reference>
<evidence type="ECO:0000256" key="3">
    <source>
        <dbReference type="ARBA" id="ARBA00022989"/>
    </source>
</evidence>
<feature type="compositionally biased region" description="Basic and acidic residues" evidence="6">
    <location>
        <begin position="200"/>
        <end position="214"/>
    </location>
</feature>